<dbReference type="RefSeq" id="WP_205498926.1">
    <property type="nucleotide sequence ID" value="NZ_CP148066.1"/>
</dbReference>
<proteinExistence type="predicted"/>
<name>A0ABZ2RRA2_9BACT</name>
<gene>
    <name evidence="1" type="ORF">WG616_01035</name>
</gene>
<sequence length="142" mass="16988">MSLDIYNFLKEIKKINVPPFWFEMLDEQTNHALLFSIQELNNFNYIYINDNLWRFNFKISLYSDKINRIQQLQLLTLIYNGLKEYTPQSENMTIVARAINNEIINETNKEISREFDNFIFDLTSQTYSISFELIIKKGATHD</sequence>
<organism evidence="1 2">
    <name type="scientific">[Mycoplasma] gypis</name>
    <dbReference type="NCBI Taxonomy" id="92404"/>
    <lineage>
        <taxon>Bacteria</taxon>
        <taxon>Bacillati</taxon>
        <taxon>Mycoplasmatota</taxon>
        <taxon>Mycoplasmoidales</taxon>
        <taxon>Metamycoplasmataceae</taxon>
        <taxon>Metamycoplasma</taxon>
    </lineage>
</organism>
<evidence type="ECO:0000313" key="2">
    <source>
        <dbReference type="Proteomes" id="UP001460679"/>
    </source>
</evidence>
<dbReference type="EMBL" id="CP148066">
    <property type="protein sequence ID" value="WXL28601.1"/>
    <property type="molecule type" value="Genomic_DNA"/>
</dbReference>
<accession>A0ABZ2RRA2</accession>
<protein>
    <submittedName>
        <fullName evidence="1">Uncharacterized protein</fullName>
    </submittedName>
</protein>
<evidence type="ECO:0000313" key="1">
    <source>
        <dbReference type="EMBL" id="WXL28601.1"/>
    </source>
</evidence>
<reference evidence="1" key="1">
    <citation type="submission" date="2024-03" db="EMBL/GenBank/DDBJ databases">
        <title>Complete genome sequence of Mycoplasma gypis type strain B1/T1.</title>
        <authorList>
            <person name="Spergser J."/>
        </authorList>
    </citation>
    <scope>NUCLEOTIDE SEQUENCE [LARGE SCALE GENOMIC DNA]</scope>
    <source>
        <strain evidence="1">B1/T1</strain>
    </source>
</reference>
<dbReference type="Proteomes" id="UP001460679">
    <property type="component" value="Chromosome"/>
</dbReference>
<keyword evidence="2" id="KW-1185">Reference proteome</keyword>